<evidence type="ECO:0000256" key="4">
    <source>
        <dbReference type="ARBA" id="ARBA00022795"/>
    </source>
</evidence>
<keyword evidence="11" id="KW-0969">Cilium</keyword>
<keyword evidence="11" id="KW-0966">Cell projection</keyword>
<reference evidence="11 12" key="1">
    <citation type="submission" date="2019-08" db="EMBL/GenBank/DDBJ databases">
        <authorList>
            <person name="Luo N."/>
        </authorList>
    </citation>
    <scope>NUCLEOTIDE SEQUENCE [LARGE SCALE GENOMIC DNA]</scope>
    <source>
        <strain evidence="11 12">NCIMB 9442</strain>
    </source>
</reference>
<evidence type="ECO:0000256" key="9">
    <source>
        <dbReference type="SAM" id="MobiDB-lite"/>
    </source>
</evidence>
<feature type="region of interest" description="Disordered" evidence="9">
    <location>
        <begin position="19"/>
        <end position="49"/>
    </location>
</feature>
<sequence>MEIKNYLKNLDPYRTKLEQSELQSKRTAARKENDTAPSSQGDRVSLSNEAKLRTEAYSVALAAPDVRQEKVDALKSKVESGEYQVDSRAVAEKLLKEEQDLFG</sequence>
<evidence type="ECO:0000313" key="11">
    <source>
        <dbReference type="EMBL" id="MBG3877196.1"/>
    </source>
</evidence>
<evidence type="ECO:0000256" key="8">
    <source>
        <dbReference type="ARBA" id="ARBA00030117"/>
    </source>
</evidence>
<organism evidence="11 12">
    <name type="scientific">Nitratidesulfovibrio oxamicus</name>
    <dbReference type="NCBI Taxonomy" id="32016"/>
    <lineage>
        <taxon>Bacteria</taxon>
        <taxon>Pseudomonadati</taxon>
        <taxon>Thermodesulfobacteriota</taxon>
        <taxon>Desulfovibrionia</taxon>
        <taxon>Desulfovibrionales</taxon>
        <taxon>Desulfovibrionaceae</taxon>
        <taxon>Nitratidesulfovibrio</taxon>
    </lineage>
</organism>
<evidence type="ECO:0000256" key="1">
    <source>
        <dbReference type="ARBA" id="ARBA00005322"/>
    </source>
</evidence>
<evidence type="ECO:0000313" key="12">
    <source>
        <dbReference type="Proteomes" id="UP001194469"/>
    </source>
</evidence>
<keyword evidence="6" id="KW-0804">Transcription</keyword>
<keyword evidence="4" id="KW-1005">Bacterial flagellum biogenesis</keyword>
<dbReference type="NCBIfam" id="TIGR03824">
    <property type="entry name" value="FlgM_jcvi"/>
    <property type="match status" value="1"/>
</dbReference>
<accession>A0ABS0J432</accession>
<comment type="similarity">
    <text evidence="1">Belongs to the FlgM family.</text>
</comment>
<protein>
    <recommendedName>
        <fullName evidence="2">Negative regulator of flagellin synthesis</fullName>
    </recommendedName>
    <alternativeName>
        <fullName evidence="8">Anti-sigma-28 factor</fullName>
    </alternativeName>
</protein>
<evidence type="ECO:0000256" key="6">
    <source>
        <dbReference type="ARBA" id="ARBA00023163"/>
    </source>
</evidence>
<evidence type="ECO:0000259" key="10">
    <source>
        <dbReference type="Pfam" id="PF04316"/>
    </source>
</evidence>
<keyword evidence="3" id="KW-0678">Repressor</keyword>
<dbReference type="InterPro" id="IPR035890">
    <property type="entry name" value="Anti-sigma-28_factor_FlgM_sf"/>
</dbReference>
<evidence type="ECO:0000256" key="7">
    <source>
        <dbReference type="ARBA" id="ARBA00024739"/>
    </source>
</evidence>
<feature type="compositionally biased region" description="Polar residues" evidence="9">
    <location>
        <begin position="35"/>
        <end position="48"/>
    </location>
</feature>
<evidence type="ECO:0000256" key="5">
    <source>
        <dbReference type="ARBA" id="ARBA00023015"/>
    </source>
</evidence>
<comment type="function">
    <text evidence="7">Responsible for the coupling of flagellin expression to flagellar assembly by preventing expression of the flagellin genes when a component of the middle class of proteins is defective. It negatively regulates flagellar genes by inhibiting the activity of FliA by directly binding to FliA.</text>
</comment>
<keyword evidence="11" id="KW-0282">Flagellum</keyword>
<dbReference type="SUPFAM" id="SSF101498">
    <property type="entry name" value="Anti-sigma factor FlgM"/>
    <property type="match status" value="1"/>
</dbReference>
<evidence type="ECO:0000256" key="3">
    <source>
        <dbReference type="ARBA" id="ARBA00022491"/>
    </source>
</evidence>
<gene>
    <name evidence="11" type="primary">flgM</name>
    <name evidence="11" type="ORF">FVW20_09260</name>
</gene>
<dbReference type="EMBL" id="VRYY01000238">
    <property type="protein sequence ID" value="MBG3877196.1"/>
    <property type="molecule type" value="Genomic_DNA"/>
</dbReference>
<keyword evidence="5" id="KW-0805">Transcription regulation</keyword>
<keyword evidence="12" id="KW-1185">Reference proteome</keyword>
<name>A0ABS0J432_9BACT</name>
<dbReference type="Pfam" id="PF04316">
    <property type="entry name" value="FlgM"/>
    <property type="match status" value="1"/>
</dbReference>
<dbReference type="Proteomes" id="UP001194469">
    <property type="component" value="Unassembled WGS sequence"/>
</dbReference>
<dbReference type="RefSeq" id="WP_196609195.1">
    <property type="nucleotide sequence ID" value="NZ_VRYY01000238.1"/>
</dbReference>
<proteinExistence type="inferred from homology"/>
<evidence type="ECO:0000256" key="2">
    <source>
        <dbReference type="ARBA" id="ARBA00017823"/>
    </source>
</evidence>
<feature type="domain" description="Anti-sigma-28 factor FlgM C-terminal" evidence="10">
    <location>
        <begin position="42"/>
        <end position="96"/>
    </location>
</feature>
<dbReference type="InterPro" id="IPR007412">
    <property type="entry name" value="FlgM"/>
</dbReference>
<dbReference type="InterPro" id="IPR031316">
    <property type="entry name" value="FlgM_C"/>
</dbReference>
<comment type="caution">
    <text evidence="11">The sequence shown here is derived from an EMBL/GenBank/DDBJ whole genome shotgun (WGS) entry which is preliminary data.</text>
</comment>